<protein>
    <submittedName>
        <fullName evidence="2">Uncharacterized protein</fullName>
    </submittedName>
</protein>
<proteinExistence type="predicted"/>
<gene>
    <name evidence="2" type="ORF">SNEC2469_LOCUS5105</name>
</gene>
<feature type="non-terminal residue" evidence="2">
    <location>
        <position position="1"/>
    </location>
</feature>
<organism evidence="2 3">
    <name type="scientific">Symbiodinium necroappetens</name>
    <dbReference type="NCBI Taxonomy" id="1628268"/>
    <lineage>
        <taxon>Eukaryota</taxon>
        <taxon>Sar</taxon>
        <taxon>Alveolata</taxon>
        <taxon>Dinophyceae</taxon>
        <taxon>Suessiales</taxon>
        <taxon>Symbiodiniaceae</taxon>
        <taxon>Symbiodinium</taxon>
    </lineage>
</organism>
<dbReference type="OrthoDB" id="10372580at2759"/>
<sequence>MQRSISQDSRISQPSLWLLEDDSTAVNGDKSSQRPRRANSEKMTVQTMMGFVKRHPDEFAQSIELIRLAESIKRPGPRS</sequence>
<evidence type="ECO:0000313" key="3">
    <source>
        <dbReference type="Proteomes" id="UP000601435"/>
    </source>
</evidence>
<name>A0A812LPI5_9DINO</name>
<dbReference type="Proteomes" id="UP000601435">
    <property type="component" value="Unassembled WGS sequence"/>
</dbReference>
<evidence type="ECO:0000313" key="2">
    <source>
        <dbReference type="EMBL" id="CAE7249851.1"/>
    </source>
</evidence>
<reference evidence="2" key="1">
    <citation type="submission" date="2021-02" db="EMBL/GenBank/DDBJ databases">
        <authorList>
            <person name="Dougan E. K."/>
            <person name="Rhodes N."/>
            <person name="Thang M."/>
            <person name="Chan C."/>
        </authorList>
    </citation>
    <scope>NUCLEOTIDE SEQUENCE</scope>
</reference>
<comment type="caution">
    <text evidence="2">The sequence shown here is derived from an EMBL/GenBank/DDBJ whole genome shotgun (WGS) entry which is preliminary data.</text>
</comment>
<evidence type="ECO:0000256" key="1">
    <source>
        <dbReference type="SAM" id="MobiDB-lite"/>
    </source>
</evidence>
<feature type="region of interest" description="Disordered" evidence="1">
    <location>
        <begin position="1"/>
        <end position="43"/>
    </location>
</feature>
<accession>A0A812LPI5</accession>
<feature type="compositionally biased region" description="Low complexity" evidence="1">
    <location>
        <begin position="1"/>
        <end position="15"/>
    </location>
</feature>
<keyword evidence="3" id="KW-1185">Reference proteome</keyword>
<dbReference type="AlphaFoldDB" id="A0A812LPI5"/>
<dbReference type="EMBL" id="CAJNJA010009721">
    <property type="protein sequence ID" value="CAE7249851.1"/>
    <property type="molecule type" value="Genomic_DNA"/>
</dbReference>